<dbReference type="InterPro" id="IPR054189">
    <property type="entry name" value="DUF6894"/>
</dbReference>
<dbReference type="Pfam" id="PF21834">
    <property type="entry name" value="DUF6894"/>
    <property type="match status" value="1"/>
</dbReference>
<gene>
    <name evidence="2" type="ORF">V8Q02_29945</name>
</gene>
<evidence type="ECO:0000259" key="1">
    <source>
        <dbReference type="Pfam" id="PF21834"/>
    </source>
</evidence>
<evidence type="ECO:0000313" key="3">
    <source>
        <dbReference type="Proteomes" id="UP001531129"/>
    </source>
</evidence>
<comment type="caution">
    <text evidence="2">The sequence shown here is derived from an EMBL/GenBank/DDBJ whole genome shotgun (WGS) entry which is preliminary data.</text>
</comment>
<name>A0ABU8CW44_9HYPH</name>
<accession>A0ABU8CW44</accession>
<keyword evidence="3" id="KW-1185">Reference proteome</keyword>
<proteinExistence type="predicted"/>
<dbReference type="Proteomes" id="UP001531129">
    <property type="component" value="Unassembled WGS sequence"/>
</dbReference>
<dbReference type="RefSeq" id="WP_316029762.1">
    <property type="nucleotide sequence ID" value="NZ_JBAMYB010000021.1"/>
</dbReference>
<reference evidence="2 3" key="1">
    <citation type="submission" date="2024-01" db="EMBL/GenBank/DDBJ databases">
        <title>Draft genome sequences of three bacterial strains isolated from Acacia saligna represent a potential new species within the genus Rhizobium.</title>
        <authorList>
            <person name="Tambong J.T."/>
            <person name="Mnasri B."/>
        </authorList>
    </citation>
    <scope>NUCLEOTIDE SEQUENCE [LARGE SCALE GENOMIC DNA]</scope>
    <source>
        <strain evidence="2 3">1AS12I</strain>
    </source>
</reference>
<evidence type="ECO:0000313" key="2">
    <source>
        <dbReference type="EMBL" id="MEI1252189.1"/>
    </source>
</evidence>
<dbReference type="EMBL" id="JBAMYC010000022">
    <property type="protein sequence ID" value="MEI1252189.1"/>
    <property type="molecule type" value="Genomic_DNA"/>
</dbReference>
<protein>
    <recommendedName>
        <fullName evidence="1">DUF6894 domain-containing protein</fullName>
    </recommendedName>
</protein>
<feature type="domain" description="DUF6894" evidence="1">
    <location>
        <begin position="3"/>
        <end position="70"/>
    </location>
</feature>
<sequence>MRRYFFHINDGADFLDQVGTEVASDELLRPMAVKTAAGIIGEDETLWNGNVLKVRVVSETGKVILTVELTAVVTASAGRAS</sequence>
<organism evidence="2 3">
    <name type="scientific">Rhizobium aouanii</name>
    <dbReference type="NCBI Taxonomy" id="3118145"/>
    <lineage>
        <taxon>Bacteria</taxon>
        <taxon>Pseudomonadati</taxon>
        <taxon>Pseudomonadota</taxon>
        <taxon>Alphaproteobacteria</taxon>
        <taxon>Hyphomicrobiales</taxon>
        <taxon>Rhizobiaceae</taxon>
        <taxon>Rhizobium/Agrobacterium group</taxon>
        <taxon>Rhizobium</taxon>
    </lineage>
</organism>